<dbReference type="PRINTS" id="PR01590">
    <property type="entry name" value="HTHFIS"/>
</dbReference>
<dbReference type="AlphaFoldDB" id="A0A840HV45"/>
<name>A0A840HV45_9SPHN</name>
<dbReference type="SUPFAM" id="SSF55781">
    <property type="entry name" value="GAF domain-like"/>
    <property type="match status" value="1"/>
</dbReference>
<accession>A0A840HV45</accession>
<dbReference type="Gene3D" id="3.30.450.40">
    <property type="match status" value="1"/>
</dbReference>
<dbReference type="Gene3D" id="1.10.10.60">
    <property type="entry name" value="Homeodomain-like"/>
    <property type="match status" value="1"/>
</dbReference>
<reference evidence="3 4" key="1">
    <citation type="submission" date="2020-08" db="EMBL/GenBank/DDBJ databases">
        <title>Genomic Encyclopedia of Type Strains, Phase IV (KMG-IV): sequencing the most valuable type-strain genomes for metagenomic binning, comparative biology and taxonomic classification.</title>
        <authorList>
            <person name="Goeker M."/>
        </authorList>
    </citation>
    <scope>NUCLEOTIDE SEQUENCE [LARGE SCALE GENOMIC DNA]</scope>
    <source>
        <strain evidence="3 4">DSM 7465</strain>
    </source>
</reference>
<dbReference type="InterPro" id="IPR002197">
    <property type="entry name" value="HTH_Fis"/>
</dbReference>
<dbReference type="InterPro" id="IPR003018">
    <property type="entry name" value="GAF"/>
</dbReference>
<dbReference type="Pfam" id="PF01590">
    <property type="entry name" value="GAF"/>
    <property type="match status" value="1"/>
</dbReference>
<keyword evidence="4" id="KW-1185">Reference proteome</keyword>
<evidence type="ECO:0000313" key="3">
    <source>
        <dbReference type="EMBL" id="MBB4641551.1"/>
    </source>
</evidence>
<dbReference type="SUPFAM" id="SSF46689">
    <property type="entry name" value="Homeodomain-like"/>
    <property type="match status" value="1"/>
</dbReference>
<sequence length="314" mass="34001">MAANHVDIVLDTLQTPNAAALSSVKASWFRSALHHGLDPAATRPRELIGERKLHELRDLHSSFLLAARPVLDEISRSVGRSGCGVALTNADGIILEGRVAAGDADHFASSGLVEGSQWSEAIEGTNGIGTCLLEARPVIIHKGQHFYQRNIDISCIDAPIFDPTGRLVGAIDVTSCRLDHGSAMAEMIGGIVREAARRIERDYFCRHFDDSRVIFLAEASIGTELLAVDADDLVIGASRAARLRLDITDQMIARPQPVVQVIGLNQSLSFEDSQQRVIRQALAKAGGNATQAAQQLGVSRATFYRRMRHAGLRQ</sequence>
<gene>
    <name evidence="3" type="ORF">HNQ99_001860</name>
</gene>
<evidence type="ECO:0000259" key="1">
    <source>
        <dbReference type="Pfam" id="PF01590"/>
    </source>
</evidence>
<feature type="domain" description="GAF" evidence="1">
    <location>
        <begin position="67"/>
        <end position="195"/>
    </location>
</feature>
<dbReference type="GO" id="GO:0043565">
    <property type="term" value="F:sequence-specific DNA binding"/>
    <property type="evidence" value="ECO:0007669"/>
    <property type="project" value="InterPro"/>
</dbReference>
<protein>
    <submittedName>
        <fullName evidence="3">Transcriptional regulator of acetoin/glycerol metabolism</fullName>
    </submittedName>
</protein>
<evidence type="ECO:0000259" key="2">
    <source>
        <dbReference type="Pfam" id="PF02954"/>
    </source>
</evidence>
<evidence type="ECO:0000313" key="4">
    <source>
        <dbReference type="Proteomes" id="UP000575068"/>
    </source>
</evidence>
<feature type="domain" description="DNA binding HTH" evidence="2">
    <location>
        <begin position="270"/>
        <end position="308"/>
    </location>
</feature>
<organism evidence="3 4">
    <name type="scientific">Rhizorhapis suberifaciens</name>
    <name type="common">corky root of lettuce</name>
    <dbReference type="NCBI Taxonomy" id="13656"/>
    <lineage>
        <taxon>Bacteria</taxon>
        <taxon>Pseudomonadati</taxon>
        <taxon>Pseudomonadota</taxon>
        <taxon>Alphaproteobacteria</taxon>
        <taxon>Sphingomonadales</taxon>
        <taxon>Sphingomonadaceae</taxon>
        <taxon>Rhizorhapis</taxon>
    </lineage>
</organism>
<dbReference type="RefSeq" id="WP_246414830.1">
    <property type="nucleotide sequence ID" value="NZ_JACHOV010000006.1"/>
</dbReference>
<dbReference type="Pfam" id="PF02954">
    <property type="entry name" value="HTH_8"/>
    <property type="match status" value="1"/>
</dbReference>
<dbReference type="EMBL" id="JACHOV010000006">
    <property type="protein sequence ID" value="MBB4641551.1"/>
    <property type="molecule type" value="Genomic_DNA"/>
</dbReference>
<comment type="caution">
    <text evidence="3">The sequence shown here is derived from an EMBL/GenBank/DDBJ whole genome shotgun (WGS) entry which is preliminary data.</text>
</comment>
<dbReference type="InterPro" id="IPR009057">
    <property type="entry name" value="Homeodomain-like_sf"/>
</dbReference>
<proteinExistence type="predicted"/>
<dbReference type="Proteomes" id="UP000575068">
    <property type="component" value="Unassembled WGS sequence"/>
</dbReference>
<dbReference type="InterPro" id="IPR029016">
    <property type="entry name" value="GAF-like_dom_sf"/>
</dbReference>